<feature type="region of interest" description="Disordered" evidence="1">
    <location>
        <begin position="1"/>
        <end position="46"/>
    </location>
</feature>
<dbReference type="SUPFAM" id="SSF111331">
    <property type="entry name" value="NAD kinase/diacylglycerol kinase-like"/>
    <property type="match status" value="1"/>
</dbReference>
<name>A0AAW1NLE2_9CHLO</name>
<dbReference type="Gene3D" id="3.40.50.10330">
    <property type="entry name" value="Probable inorganic polyphosphate/atp-NAD kinase, domain 1"/>
    <property type="match status" value="1"/>
</dbReference>
<proteinExistence type="predicted"/>
<dbReference type="AlphaFoldDB" id="A0AAW1NLE2"/>
<feature type="region of interest" description="Disordered" evidence="1">
    <location>
        <begin position="295"/>
        <end position="316"/>
    </location>
</feature>
<dbReference type="InterPro" id="IPR050187">
    <property type="entry name" value="Lipid_Phosphate_FormReg"/>
</dbReference>
<organism evidence="3 4">
    <name type="scientific">Symbiochloris irregularis</name>
    <dbReference type="NCBI Taxonomy" id="706552"/>
    <lineage>
        <taxon>Eukaryota</taxon>
        <taxon>Viridiplantae</taxon>
        <taxon>Chlorophyta</taxon>
        <taxon>core chlorophytes</taxon>
        <taxon>Trebouxiophyceae</taxon>
        <taxon>Trebouxiales</taxon>
        <taxon>Trebouxiaceae</taxon>
        <taxon>Symbiochloris</taxon>
    </lineage>
</organism>
<sequence>MPEQSALLSGTRRSSSCQEHPADSPTFICRASTGDRGPGDVSVSSEGDFSFRPDEVTFSGFWRWRGHHDSSFWLPAEEVIGAVLKPGGFVVWYCPCRGPAHRQTRHLKRSPCFHTSESDAEKAVQKLRQAASWQGQSTPRRITVIINPVSGRGRATTIFIVGGDGTMNELLQGYLRRPDWKQAVKTPFVQVGAGSGNALSCNCGLWSNTTAAYALCKHKSRPLDIASIRQPSQERSYSFLSISYGIISNLDINTENLRWMGSIRFTIGALKEIIMGRSYTCQLAMLPADAKTAGSKLKDPDSLPSADKAGPRGPPTPCLDALGDLSTVNLMNDAALPKGWQSLGRKKACVLSAVNLAFIDAAANLAPQQELSNGELHLVLADKAGRLISLKFLALVDDKGSHLSMKEVHLNRICAFALQPEDPRSMIVVDGERMPFDRVFAEVHPALCQVLVA</sequence>
<dbReference type="InterPro" id="IPR001206">
    <property type="entry name" value="Diacylglycerol_kinase_cat_dom"/>
</dbReference>
<dbReference type="GO" id="GO:0005524">
    <property type="term" value="F:ATP binding"/>
    <property type="evidence" value="ECO:0007669"/>
    <property type="project" value="UniProtKB-KW"/>
</dbReference>
<dbReference type="Proteomes" id="UP001465755">
    <property type="component" value="Unassembled WGS sequence"/>
</dbReference>
<dbReference type="GO" id="GO:0016301">
    <property type="term" value="F:kinase activity"/>
    <property type="evidence" value="ECO:0007669"/>
    <property type="project" value="UniProtKB-KW"/>
</dbReference>
<dbReference type="GO" id="GO:0006665">
    <property type="term" value="P:sphingolipid metabolic process"/>
    <property type="evidence" value="ECO:0007669"/>
    <property type="project" value="UniProtKB-ARBA"/>
</dbReference>
<protein>
    <recommendedName>
        <fullName evidence="2">DAGKc domain-containing protein</fullName>
    </recommendedName>
</protein>
<dbReference type="PANTHER" id="PTHR12358:SF31">
    <property type="entry name" value="ACYLGLYCEROL KINASE, MITOCHONDRIAL"/>
    <property type="match status" value="1"/>
</dbReference>
<dbReference type="EMBL" id="JALJOQ010000318">
    <property type="protein sequence ID" value="KAK9785097.1"/>
    <property type="molecule type" value="Genomic_DNA"/>
</dbReference>
<keyword evidence="4" id="KW-1185">Reference proteome</keyword>
<dbReference type="GO" id="GO:0016020">
    <property type="term" value="C:membrane"/>
    <property type="evidence" value="ECO:0007669"/>
    <property type="project" value="GOC"/>
</dbReference>
<dbReference type="PANTHER" id="PTHR12358">
    <property type="entry name" value="SPHINGOSINE KINASE"/>
    <property type="match status" value="1"/>
</dbReference>
<evidence type="ECO:0000259" key="2">
    <source>
        <dbReference type="PROSITE" id="PS50146"/>
    </source>
</evidence>
<evidence type="ECO:0000256" key="1">
    <source>
        <dbReference type="SAM" id="MobiDB-lite"/>
    </source>
</evidence>
<dbReference type="InterPro" id="IPR017438">
    <property type="entry name" value="ATP-NAD_kinase_N"/>
</dbReference>
<feature type="compositionally biased region" description="Polar residues" evidence="1">
    <location>
        <begin position="1"/>
        <end position="18"/>
    </location>
</feature>
<reference evidence="3 4" key="1">
    <citation type="journal article" date="2024" name="Nat. Commun.">
        <title>Phylogenomics reveals the evolutionary origins of lichenization in chlorophyte algae.</title>
        <authorList>
            <person name="Puginier C."/>
            <person name="Libourel C."/>
            <person name="Otte J."/>
            <person name="Skaloud P."/>
            <person name="Haon M."/>
            <person name="Grisel S."/>
            <person name="Petersen M."/>
            <person name="Berrin J.G."/>
            <person name="Delaux P.M."/>
            <person name="Dal Grande F."/>
            <person name="Keller J."/>
        </authorList>
    </citation>
    <scope>NUCLEOTIDE SEQUENCE [LARGE SCALE GENOMIC DNA]</scope>
    <source>
        <strain evidence="3 4">SAG 2036</strain>
    </source>
</reference>
<evidence type="ECO:0000313" key="4">
    <source>
        <dbReference type="Proteomes" id="UP001465755"/>
    </source>
</evidence>
<accession>A0AAW1NLE2</accession>
<dbReference type="Pfam" id="PF00781">
    <property type="entry name" value="DAGK_cat"/>
    <property type="match status" value="1"/>
</dbReference>
<gene>
    <name evidence="3" type="ORF">WJX73_000264</name>
</gene>
<comment type="caution">
    <text evidence="3">The sequence shown here is derived from an EMBL/GenBank/DDBJ whole genome shotgun (WGS) entry which is preliminary data.</text>
</comment>
<dbReference type="PROSITE" id="PS50146">
    <property type="entry name" value="DAGK"/>
    <property type="match status" value="1"/>
</dbReference>
<evidence type="ECO:0000313" key="3">
    <source>
        <dbReference type="EMBL" id="KAK9785097.1"/>
    </source>
</evidence>
<dbReference type="Gene3D" id="2.60.200.40">
    <property type="match status" value="1"/>
</dbReference>
<dbReference type="InterPro" id="IPR016064">
    <property type="entry name" value="NAD/diacylglycerol_kinase_sf"/>
</dbReference>
<feature type="domain" description="DAGKc" evidence="2">
    <location>
        <begin position="157"/>
        <end position="232"/>
    </location>
</feature>